<evidence type="ECO:0000313" key="2">
    <source>
        <dbReference type="EMBL" id="AWK75430.1"/>
    </source>
</evidence>
<dbReference type="Proteomes" id="UP000245711">
    <property type="component" value="Chromosome"/>
</dbReference>
<accession>A0A2S2C3H6</accession>
<dbReference type="EMBL" id="CP021354">
    <property type="protein sequence ID" value="AWK75430.1"/>
    <property type="molecule type" value="Genomic_DNA"/>
</dbReference>
<protein>
    <submittedName>
        <fullName evidence="2">Uncharacterized protein</fullName>
    </submittedName>
</protein>
<name>A0A2S2C3H6_9NOCA</name>
<dbReference type="AlphaFoldDB" id="A0A2S2C3H6"/>
<dbReference type="KEGG" id="roz:CBI38_09185"/>
<gene>
    <name evidence="2" type="ORF">CBI38_09185</name>
</gene>
<dbReference type="OrthoDB" id="4464925at2"/>
<feature type="compositionally biased region" description="Basic and acidic residues" evidence="1">
    <location>
        <begin position="205"/>
        <end position="216"/>
    </location>
</feature>
<sequence length="242" mass="26763">MIVVAVTTSVLAAGCGSSGSEPPAVETVSRYSVPDNVGFNYRWSADPGIDLHSGQATVVRAYVESYYLSINSNSLSAAYPGFAEAVPQRKRADFDHPVDPIERRYVGTQFQHLMWMTKTERGWFATICTGDYSVMEVGQDEKFYNIGSKYVNAETVELIAPNDTSATSARSYGPERAPTINVFDGWTLAEHVKGARDQNAYAECDSRMPDGRDVRPQKANLPHDTPYPTLAPYPGWPRYDES</sequence>
<proteinExistence type="predicted"/>
<keyword evidence="3" id="KW-1185">Reference proteome</keyword>
<reference evidence="2 3" key="1">
    <citation type="submission" date="2017-05" db="EMBL/GenBank/DDBJ databases">
        <title>Isolation of Rhodococcus sp. S2-17 biodegrading of BP-3.</title>
        <authorList>
            <person name="Lee Y."/>
            <person name="Kim K.H."/>
            <person name="Chun B.H."/>
            <person name="Jung H.S."/>
            <person name="Jeon C.O."/>
        </authorList>
    </citation>
    <scope>NUCLEOTIDE SEQUENCE [LARGE SCALE GENOMIC DNA]</scope>
    <source>
        <strain evidence="2 3">S2-17</strain>
    </source>
</reference>
<evidence type="ECO:0000256" key="1">
    <source>
        <dbReference type="SAM" id="MobiDB-lite"/>
    </source>
</evidence>
<feature type="region of interest" description="Disordered" evidence="1">
    <location>
        <begin position="205"/>
        <end position="242"/>
    </location>
</feature>
<organism evidence="2 3">
    <name type="scientific">Rhodococcus oxybenzonivorans</name>
    <dbReference type="NCBI Taxonomy" id="1990687"/>
    <lineage>
        <taxon>Bacteria</taxon>
        <taxon>Bacillati</taxon>
        <taxon>Actinomycetota</taxon>
        <taxon>Actinomycetes</taxon>
        <taxon>Mycobacteriales</taxon>
        <taxon>Nocardiaceae</taxon>
        <taxon>Rhodococcus</taxon>
    </lineage>
</organism>
<evidence type="ECO:0000313" key="3">
    <source>
        <dbReference type="Proteomes" id="UP000245711"/>
    </source>
</evidence>